<dbReference type="AlphaFoldDB" id="I3XT33"/>
<dbReference type="Proteomes" id="UP000006175">
    <property type="component" value="Chromosome"/>
</dbReference>
<dbReference type="HOGENOM" id="CLU_2243712_0_0_2"/>
<name>I3XT33_DESAM</name>
<gene>
    <name evidence="1" type="ORF">Desfe_1237</name>
</gene>
<organism evidence="1 2">
    <name type="scientific">Desulfurococcus amylolyticus DSM 16532</name>
    <dbReference type="NCBI Taxonomy" id="768672"/>
    <lineage>
        <taxon>Archaea</taxon>
        <taxon>Thermoproteota</taxon>
        <taxon>Thermoprotei</taxon>
        <taxon>Desulfurococcales</taxon>
        <taxon>Desulfurococcaceae</taxon>
        <taxon>Desulfurococcus</taxon>
    </lineage>
</organism>
<keyword evidence="2" id="KW-1185">Reference proteome</keyword>
<proteinExistence type="predicted"/>
<reference evidence="1 2" key="1">
    <citation type="journal article" date="2012" name="J. Bacteriol.">
        <title>Complete Genome Sequence of Desulfurococcus fermentans, a Hyperthermophilic Cellulolytic Crenarchaeon Isolated from a Freshwater Hot Spring in Kamchatka, Russia.</title>
        <authorList>
            <person name="Susanti D."/>
            <person name="Johnson E.F."/>
            <person name="Rodriguez J.R."/>
            <person name="Anderson I."/>
            <person name="Perevalova A.A."/>
            <person name="Kyrpides N."/>
            <person name="Lucas S."/>
            <person name="Han J."/>
            <person name="Lapidus A."/>
            <person name="Cheng J.F."/>
            <person name="Goodwin L."/>
            <person name="Pitluck S."/>
            <person name="Mavrommatis K."/>
            <person name="Peters L."/>
            <person name="Land M.L."/>
            <person name="Hauser L."/>
            <person name="Gopalan V."/>
            <person name="Chan P.P."/>
            <person name="Lowe T.M."/>
            <person name="Atomi H."/>
            <person name="Bonch-Osmolovskaya E.A."/>
            <person name="Woyke T."/>
            <person name="Mukhopadhyay B."/>
        </authorList>
    </citation>
    <scope>NUCLEOTIDE SEQUENCE [LARGE SCALE GENOMIC DNA]</scope>
    <source>
        <strain evidence="1 2">DSM 16532</strain>
    </source>
</reference>
<sequence length="104" mass="11279">MSPAVMKAGKSDPLLNETRTHPLSIPVMVRPLLPGYLLDEHAPLTVILSTSDLLPALKREAFDCNPVSGVDPWCWLNSFTRASWGPVGKNATLLQSDGSKGIRL</sequence>
<dbReference type="KEGG" id="dfd:Desfe_1237"/>
<accession>I3XT33</accession>
<evidence type="ECO:0000313" key="2">
    <source>
        <dbReference type="Proteomes" id="UP000006175"/>
    </source>
</evidence>
<evidence type="ECO:0000313" key="1">
    <source>
        <dbReference type="EMBL" id="AFL67107.1"/>
    </source>
</evidence>
<protein>
    <submittedName>
        <fullName evidence="1">Uncharacterized protein</fullName>
    </submittedName>
</protein>
<dbReference type="EMBL" id="CP003321">
    <property type="protein sequence ID" value="AFL67107.1"/>
    <property type="molecule type" value="Genomic_DNA"/>
</dbReference>